<feature type="region of interest" description="Disordered" evidence="5">
    <location>
        <begin position="301"/>
        <end position="322"/>
    </location>
</feature>
<sequence>MLRRVLTVGEGLGVLRARDLGSLATVSEFTLSTGGAEGNVAIGLARLGVPVTWVGRVGDDDLGRRVVRELRAEGVDVIAPTDAAATGLLVKSTPAPGRTSVAYYRAGSAGSRLAPADVEHVPLDDVALVHVTGITPALSATAAEAIDVLVARARAGGIPVSFDVNHRSTLWASADAAVSSHRRLARLADVVFAGQDEAALLVDDARQPPASASGDPEELARRIAALGPREVVVKLGEYGALSLRDGVVERRAAIPVDVIDTVGAGDAFVAGYLAELVAGQPLGERLDTGVRAGAAACTHPGDWEGSPTKAELARVGGDPVRR</sequence>
<dbReference type="Proteomes" id="UP000275048">
    <property type="component" value="Unassembled WGS sequence"/>
</dbReference>
<dbReference type="InterPro" id="IPR052700">
    <property type="entry name" value="Carb_kinase_PfkB-like"/>
</dbReference>
<evidence type="ECO:0000256" key="1">
    <source>
        <dbReference type="ARBA" id="ARBA00010688"/>
    </source>
</evidence>
<dbReference type="InterPro" id="IPR011611">
    <property type="entry name" value="PfkB_dom"/>
</dbReference>
<keyword evidence="8" id="KW-1185">Reference proteome</keyword>
<evidence type="ECO:0000256" key="2">
    <source>
        <dbReference type="ARBA" id="ARBA00022679"/>
    </source>
</evidence>
<dbReference type="PRINTS" id="PR00990">
    <property type="entry name" value="RIBOKINASE"/>
</dbReference>
<dbReference type="InterPro" id="IPR002173">
    <property type="entry name" value="Carboh/pur_kinase_PfkB_CS"/>
</dbReference>
<evidence type="ECO:0000259" key="6">
    <source>
        <dbReference type="Pfam" id="PF00294"/>
    </source>
</evidence>
<reference evidence="7 8" key="1">
    <citation type="submission" date="2018-10" db="EMBL/GenBank/DDBJ databases">
        <title>Isolation, diversity and antibacterial activity of antinobacteria from the wheat rhizosphere soil.</title>
        <authorList>
            <person name="Sun T."/>
        </authorList>
    </citation>
    <scope>NUCLEOTIDE SEQUENCE [LARGE SCALE GENOMIC DNA]</scope>
    <source>
        <strain evidence="7 8">SJ-23</strain>
    </source>
</reference>
<dbReference type="AlphaFoldDB" id="A0A3M8AHM1"/>
<feature type="domain" description="Carbohydrate kinase PfkB" evidence="6">
    <location>
        <begin position="5"/>
        <end position="308"/>
    </location>
</feature>
<dbReference type="Pfam" id="PF00294">
    <property type="entry name" value="PfkB"/>
    <property type="match status" value="1"/>
</dbReference>
<dbReference type="InterPro" id="IPR002139">
    <property type="entry name" value="Ribo/fructo_kinase"/>
</dbReference>
<accession>A0A3M8AHM1</accession>
<dbReference type="GO" id="GO:0016301">
    <property type="term" value="F:kinase activity"/>
    <property type="evidence" value="ECO:0007669"/>
    <property type="project" value="UniProtKB-KW"/>
</dbReference>
<dbReference type="InterPro" id="IPR029056">
    <property type="entry name" value="Ribokinase-like"/>
</dbReference>
<dbReference type="EMBL" id="RHHB01000007">
    <property type="protein sequence ID" value="RNB50708.1"/>
    <property type="molecule type" value="Genomic_DNA"/>
</dbReference>
<name>A0A3M8AHM1_9MICO</name>
<keyword evidence="2 4" id="KW-0808">Transferase</keyword>
<protein>
    <submittedName>
        <fullName evidence="7">Sugar kinase</fullName>
    </submittedName>
</protein>
<dbReference type="Gene3D" id="3.40.1190.20">
    <property type="match status" value="1"/>
</dbReference>
<dbReference type="SUPFAM" id="SSF53613">
    <property type="entry name" value="Ribokinase-like"/>
    <property type="match status" value="1"/>
</dbReference>
<evidence type="ECO:0000256" key="5">
    <source>
        <dbReference type="SAM" id="MobiDB-lite"/>
    </source>
</evidence>
<dbReference type="OrthoDB" id="9808601at2"/>
<dbReference type="CDD" id="cd01166">
    <property type="entry name" value="KdgK"/>
    <property type="match status" value="1"/>
</dbReference>
<proteinExistence type="inferred from homology"/>
<evidence type="ECO:0000256" key="3">
    <source>
        <dbReference type="ARBA" id="ARBA00022777"/>
    </source>
</evidence>
<evidence type="ECO:0000313" key="8">
    <source>
        <dbReference type="Proteomes" id="UP000275048"/>
    </source>
</evidence>
<dbReference type="PANTHER" id="PTHR43320">
    <property type="entry name" value="SUGAR KINASE"/>
    <property type="match status" value="1"/>
</dbReference>
<keyword evidence="3 4" id="KW-0418">Kinase</keyword>
<evidence type="ECO:0000256" key="4">
    <source>
        <dbReference type="RuleBase" id="RU003704"/>
    </source>
</evidence>
<gene>
    <name evidence="7" type="ORF">EDM22_06600</name>
</gene>
<organism evidence="7 8">
    <name type="scientific">Agromyces tardus</name>
    <dbReference type="NCBI Taxonomy" id="2583849"/>
    <lineage>
        <taxon>Bacteria</taxon>
        <taxon>Bacillati</taxon>
        <taxon>Actinomycetota</taxon>
        <taxon>Actinomycetes</taxon>
        <taxon>Micrococcales</taxon>
        <taxon>Microbacteriaceae</taxon>
        <taxon>Agromyces</taxon>
    </lineage>
</organism>
<comment type="similarity">
    <text evidence="1 4">Belongs to the carbohydrate kinase PfkB family.</text>
</comment>
<dbReference type="PANTHER" id="PTHR43320:SF2">
    <property type="entry name" value="2-DEHYDRO-3-DEOXYGLUCONOKINASE_2-DEHYDRO-3-DEOXYGALACTONOKINASE"/>
    <property type="match status" value="1"/>
</dbReference>
<dbReference type="PROSITE" id="PS00584">
    <property type="entry name" value="PFKB_KINASES_2"/>
    <property type="match status" value="1"/>
</dbReference>
<comment type="caution">
    <text evidence="7">The sequence shown here is derived from an EMBL/GenBank/DDBJ whole genome shotgun (WGS) entry which is preliminary data.</text>
</comment>
<evidence type="ECO:0000313" key="7">
    <source>
        <dbReference type="EMBL" id="RNB50708.1"/>
    </source>
</evidence>